<dbReference type="InterPro" id="IPR006907">
    <property type="entry name" value="DLG5_N"/>
</dbReference>
<dbReference type="EMBL" id="LZPO01087755">
    <property type="protein sequence ID" value="OBS65994.1"/>
    <property type="molecule type" value="Genomic_DNA"/>
</dbReference>
<dbReference type="OrthoDB" id="9617604at2759"/>
<dbReference type="Pfam" id="PF04822">
    <property type="entry name" value="Takusan"/>
    <property type="match status" value="1"/>
</dbReference>
<sequence>MPDHRLNFELEMLNMEHKKVMLDLEKFPKEISEVLYKCKFILHSQLLSEWAQLKEKVSILREENRKLLGEQILLQESCEEVKRLCEEADEKIYDLWTKQKQLLTKASSNC</sequence>
<keyword evidence="3" id="KW-1185">Reference proteome</keyword>
<proteinExistence type="predicted"/>
<accession>A0A1A6GJE3</accession>
<name>A0A1A6GJE3_NEOLE</name>
<comment type="caution">
    <text evidence="2">The sequence shown here is derived from an EMBL/GenBank/DDBJ whole genome shotgun (WGS) entry which is preliminary data.</text>
</comment>
<dbReference type="STRING" id="56216.A0A1A6GJE3"/>
<reference evidence="2 3" key="1">
    <citation type="submission" date="2016-06" db="EMBL/GenBank/DDBJ databases">
        <title>The Draft Genome Sequence and Annotation of the Desert Woodrat Neotoma lepida.</title>
        <authorList>
            <person name="Campbell M."/>
            <person name="Oakeson K.F."/>
            <person name="Yandell M."/>
            <person name="Halpert J.R."/>
            <person name="Dearing D."/>
        </authorList>
    </citation>
    <scope>NUCLEOTIDE SEQUENCE [LARGE SCALE GENOMIC DNA]</scope>
    <source>
        <strain evidence="2">417</strain>
        <tissue evidence="2">Liver</tissue>
    </source>
</reference>
<dbReference type="Proteomes" id="UP000092124">
    <property type="component" value="Unassembled WGS sequence"/>
</dbReference>
<feature type="domain" description="Disks large homolog 5 N-terminal" evidence="1">
    <location>
        <begin position="2"/>
        <end position="35"/>
    </location>
</feature>
<gene>
    <name evidence="2" type="ORF">A6R68_05466</name>
</gene>
<protein>
    <recommendedName>
        <fullName evidence="1">Disks large homolog 5 N-terminal domain-containing protein</fullName>
    </recommendedName>
</protein>
<evidence type="ECO:0000313" key="3">
    <source>
        <dbReference type="Proteomes" id="UP000092124"/>
    </source>
</evidence>
<dbReference type="PANTHER" id="PTHR21558">
    <property type="entry name" value="SPEER/SPETEX"/>
    <property type="match status" value="1"/>
</dbReference>
<evidence type="ECO:0000259" key="1">
    <source>
        <dbReference type="Pfam" id="PF04822"/>
    </source>
</evidence>
<dbReference type="AlphaFoldDB" id="A0A1A6GJE3"/>
<organism evidence="2 3">
    <name type="scientific">Neotoma lepida</name>
    <name type="common">Desert woodrat</name>
    <dbReference type="NCBI Taxonomy" id="56216"/>
    <lineage>
        <taxon>Eukaryota</taxon>
        <taxon>Metazoa</taxon>
        <taxon>Chordata</taxon>
        <taxon>Craniata</taxon>
        <taxon>Vertebrata</taxon>
        <taxon>Euteleostomi</taxon>
        <taxon>Mammalia</taxon>
        <taxon>Eutheria</taxon>
        <taxon>Euarchontoglires</taxon>
        <taxon>Glires</taxon>
        <taxon>Rodentia</taxon>
        <taxon>Myomorpha</taxon>
        <taxon>Muroidea</taxon>
        <taxon>Cricetidae</taxon>
        <taxon>Neotominae</taxon>
        <taxon>Neotoma</taxon>
    </lineage>
</organism>
<evidence type="ECO:0000313" key="2">
    <source>
        <dbReference type="EMBL" id="OBS65994.1"/>
    </source>
</evidence>